<evidence type="ECO:0008006" key="4">
    <source>
        <dbReference type="Google" id="ProtNLM"/>
    </source>
</evidence>
<feature type="region of interest" description="Disordered" evidence="1">
    <location>
        <begin position="285"/>
        <end position="305"/>
    </location>
</feature>
<feature type="compositionally biased region" description="Basic and acidic residues" evidence="1">
    <location>
        <begin position="566"/>
        <end position="580"/>
    </location>
</feature>
<dbReference type="PANTHER" id="PTHR31008">
    <property type="entry name" value="COP1-INTERACTING PROTEIN-RELATED"/>
    <property type="match status" value="1"/>
</dbReference>
<feature type="region of interest" description="Disordered" evidence="1">
    <location>
        <begin position="548"/>
        <end position="673"/>
    </location>
</feature>
<feature type="compositionally biased region" description="Basic and acidic residues" evidence="1">
    <location>
        <begin position="494"/>
        <end position="514"/>
    </location>
</feature>
<feature type="compositionally biased region" description="Polar residues" evidence="1">
    <location>
        <begin position="1283"/>
        <end position="1311"/>
    </location>
</feature>
<dbReference type="Proteomes" id="UP000516437">
    <property type="component" value="Chromosome 3"/>
</dbReference>
<feature type="compositionally biased region" description="Polar residues" evidence="1">
    <location>
        <begin position="892"/>
        <end position="927"/>
    </location>
</feature>
<feature type="compositionally biased region" description="Basic residues" evidence="1">
    <location>
        <begin position="419"/>
        <end position="428"/>
    </location>
</feature>
<evidence type="ECO:0000313" key="2">
    <source>
        <dbReference type="EMBL" id="KAB1219269.1"/>
    </source>
</evidence>
<feature type="compositionally biased region" description="Basic and acidic residues" evidence="1">
    <location>
        <begin position="619"/>
        <end position="641"/>
    </location>
</feature>
<feature type="compositionally biased region" description="Acidic residues" evidence="1">
    <location>
        <begin position="458"/>
        <end position="468"/>
    </location>
</feature>
<dbReference type="EMBL" id="RXIC02000021">
    <property type="protein sequence ID" value="KAB1219269.1"/>
    <property type="molecule type" value="Genomic_DNA"/>
</dbReference>
<feature type="compositionally biased region" description="Basic and acidic residues" evidence="1">
    <location>
        <begin position="1133"/>
        <end position="1163"/>
    </location>
</feature>
<comment type="caution">
    <text evidence="2">The sequence shown here is derived from an EMBL/GenBank/DDBJ whole genome shotgun (WGS) entry which is preliminary data.</text>
</comment>
<evidence type="ECO:0000313" key="3">
    <source>
        <dbReference type="Proteomes" id="UP000516437"/>
    </source>
</evidence>
<dbReference type="OrthoDB" id="1928292at2759"/>
<protein>
    <recommendedName>
        <fullName evidence="4">COP1-interacting protein 7</fullName>
    </recommendedName>
</protein>
<accession>A0A6A1W208</accession>
<reference evidence="2 3" key="1">
    <citation type="journal article" date="2019" name="Plant Biotechnol. J.">
        <title>The red bayberry genome and genetic basis of sex determination.</title>
        <authorList>
            <person name="Jia H.M."/>
            <person name="Jia H.J."/>
            <person name="Cai Q.L."/>
            <person name="Wang Y."/>
            <person name="Zhao H.B."/>
            <person name="Yang W.F."/>
            <person name="Wang G.Y."/>
            <person name="Li Y.H."/>
            <person name="Zhan D.L."/>
            <person name="Shen Y.T."/>
            <person name="Niu Q.F."/>
            <person name="Chang L."/>
            <person name="Qiu J."/>
            <person name="Zhao L."/>
            <person name="Xie H.B."/>
            <person name="Fu W.Y."/>
            <person name="Jin J."/>
            <person name="Li X.W."/>
            <person name="Jiao Y."/>
            <person name="Zhou C.C."/>
            <person name="Tu T."/>
            <person name="Chai C.Y."/>
            <person name="Gao J.L."/>
            <person name="Fan L.J."/>
            <person name="van de Weg E."/>
            <person name="Wang J.Y."/>
            <person name="Gao Z.S."/>
        </authorList>
    </citation>
    <scope>NUCLEOTIDE SEQUENCE [LARGE SCALE GENOMIC DNA]</scope>
    <source>
        <tissue evidence="2">Leaves</tissue>
    </source>
</reference>
<feature type="region of interest" description="Disordered" evidence="1">
    <location>
        <begin position="1185"/>
        <end position="1205"/>
    </location>
</feature>
<sequence>MKSSTRLDSAVFQLTPTRTRCDLVISSNGKEEKIASGLVNPFLAHLKTAQEQMAKGGYSIVLEPEHGSDDTWFTKDTIERFVRFVSTPEILERVYTLESEILQIEEAILIQGNNDIGLSAVEDYQAKPVDNTEGSRPVLDTNEEKAIVLYKPAANPPDANGSTTQEGSSKVQLLKVLETRKTVLQKEQGMAFARAVAAGFDIDHMSPLMSFAECFGALRLLCNRDASTRFMELWRRKHESGQWLEIEEAEEMSSRSDFSAMNASGIMLANVANKQKEYELALENNGKASSATSADDKPAVDHKTPQGHQEYFQGQFPHHMFPPWPVHSPPGAPPVYPAYPMHGMPYYQNYPGNSPFFQPPYPSVSDPRLNTDQRMRRRRHSMDSRDSNADLETWETDASRTRPQDEVELEKEGSQTRESRKKASRSGKKQSGTVVIRNINYITSKRQNSSGSASESASDSEADEEGEDSQASTLDMKLMESHRSSKRKGSSSKSMDKSNSYDKEEKAHAKDVDGGHWQAFQNYLLRDADEDKRAVDQGTLAMEKEIQIKRRQNTAVDDPLVFSGQDKGETRQDNMIDMHKISGNMTYKPKTSNDELLNSERGRQSGDGGRSMDVQSAEIDGRRGYRRTGKDDFMIHRRESQSDYTSSSSDPLANGFDRATNNMDKRSSHDMDDDSYIVAVRENSLEQVGNNIRNAIDMDSEFPSALQIAENLSNRVGSQVNYEPDELSLMPDRGTEKESVSYDPALDYEMQVHAEDGALVDKKNMEVDIKQGSKKSDKDQKSRLTPDNSDKKKTVGPIRRGKPSKLSPLEEARARAERLRTFKADLQKMKKEKEEEEMKRLEALKIERQKRIAARGSSIPAKSLFPSPQTKKQMPTKLSPSSHKGSKFSDSEPGSSSPLKRSSTRTARVGSSVSQEASKTSRLSTGSPAAGNRLSHSVSSLSEAKKENSSGTVDTKASVARIRRLSEPKMGSSHHVSSVKSRSAEPVSKTKTSDVPEIKKISAIMNHDRSKAATLPELKIRTSKGPDVARGKSAAKEATQKVSQNKSSTTRESAEVKRNHENISHHTDGDDNPVIEKTVLMLECEKQSTPTAPAIEGNLEVQKGQQDNFEMEKKVDLGSGYAAIHAPAAPLKMDRVDVESSSHQSKEKHTSFEAKTIDTDKEPPQFSGIGIVQKPYQAPYARVSSLEDPCTGNSEYWKAPPSSSEIVVTGTETVKALVSDSRNSRLEKIPESLEKPQSKDSPKGIRRLLKFGRKNHSSATGEHNIESDNASNNDSEADDCGTNVGSTSEVQSLKNLISQDETPTAGTTQKSKCLIRV</sequence>
<feature type="region of interest" description="Disordered" evidence="1">
    <location>
        <begin position="756"/>
        <end position="815"/>
    </location>
</feature>
<feature type="region of interest" description="Disordered" evidence="1">
    <location>
        <begin position="357"/>
        <end position="516"/>
    </location>
</feature>
<gene>
    <name evidence="2" type="ORF">CJ030_MR3G001248</name>
</gene>
<name>A0A6A1W208_9ROSI</name>
<feature type="region of interest" description="Disordered" evidence="1">
    <location>
        <begin position="1219"/>
        <end position="1317"/>
    </location>
</feature>
<dbReference type="PANTHER" id="PTHR31008:SF2">
    <property type="entry name" value="COP1-INTERACTING PROTEIN-LIKE PROTEIN"/>
    <property type="match status" value="1"/>
</dbReference>
<feature type="compositionally biased region" description="Basic and acidic residues" evidence="1">
    <location>
        <begin position="756"/>
        <end position="793"/>
    </location>
</feature>
<feature type="compositionally biased region" description="Basic and acidic residues" evidence="1">
    <location>
        <begin position="1052"/>
        <end position="1069"/>
    </location>
</feature>
<feature type="compositionally biased region" description="Basic and acidic residues" evidence="1">
    <location>
        <begin position="294"/>
        <end position="304"/>
    </location>
</feature>
<feature type="region of interest" description="Disordered" evidence="1">
    <location>
        <begin position="851"/>
        <end position="1074"/>
    </location>
</feature>
<organism evidence="2 3">
    <name type="scientific">Morella rubra</name>
    <name type="common">Chinese bayberry</name>
    <dbReference type="NCBI Taxonomy" id="262757"/>
    <lineage>
        <taxon>Eukaryota</taxon>
        <taxon>Viridiplantae</taxon>
        <taxon>Streptophyta</taxon>
        <taxon>Embryophyta</taxon>
        <taxon>Tracheophyta</taxon>
        <taxon>Spermatophyta</taxon>
        <taxon>Magnoliopsida</taxon>
        <taxon>eudicotyledons</taxon>
        <taxon>Gunneridae</taxon>
        <taxon>Pentapetalae</taxon>
        <taxon>rosids</taxon>
        <taxon>fabids</taxon>
        <taxon>Fagales</taxon>
        <taxon>Myricaceae</taxon>
        <taxon>Morella</taxon>
    </lineage>
</organism>
<feature type="region of interest" description="Disordered" evidence="1">
    <location>
        <begin position="1133"/>
        <end position="1169"/>
    </location>
</feature>
<feature type="compositionally biased region" description="Basic residues" evidence="1">
    <location>
        <begin position="1244"/>
        <end position="1256"/>
    </location>
</feature>
<keyword evidence="3" id="KW-1185">Reference proteome</keyword>
<feature type="compositionally biased region" description="Basic and acidic residues" evidence="1">
    <location>
        <begin position="1027"/>
        <end position="1039"/>
    </location>
</feature>
<feature type="compositionally biased region" description="Polar residues" evidence="1">
    <location>
        <begin position="866"/>
        <end position="883"/>
    </location>
</feature>
<feature type="compositionally biased region" description="Basic and acidic residues" evidence="1">
    <location>
        <begin position="1222"/>
        <end position="1243"/>
    </location>
</feature>
<feature type="compositionally biased region" description="Basic and acidic residues" evidence="1">
    <location>
        <begin position="991"/>
        <end position="1011"/>
    </location>
</feature>
<feature type="compositionally biased region" description="Polar residues" evidence="1">
    <location>
        <begin position="1040"/>
        <end position="1051"/>
    </location>
</feature>
<evidence type="ECO:0000256" key="1">
    <source>
        <dbReference type="SAM" id="MobiDB-lite"/>
    </source>
</evidence>
<proteinExistence type="predicted"/>
<feature type="compositionally biased region" description="Basic and acidic residues" evidence="1">
    <location>
        <begin position="397"/>
        <end position="418"/>
    </location>
</feature>